<dbReference type="InterPro" id="IPR000620">
    <property type="entry name" value="EamA_dom"/>
</dbReference>
<dbReference type="GO" id="GO:0016020">
    <property type="term" value="C:membrane"/>
    <property type="evidence" value="ECO:0007669"/>
    <property type="project" value="InterPro"/>
</dbReference>
<proteinExistence type="predicted"/>
<dbReference type="Proteomes" id="UP000663828">
    <property type="component" value="Unassembled WGS sequence"/>
</dbReference>
<dbReference type="Gene3D" id="1.10.3730.20">
    <property type="match status" value="1"/>
</dbReference>
<feature type="domain" description="EamA" evidence="2">
    <location>
        <begin position="55"/>
        <end position="185"/>
    </location>
</feature>
<keyword evidence="4" id="KW-1185">Reference proteome</keyword>
<comment type="caution">
    <text evidence="3">The sequence shown here is derived from an EMBL/GenBank/DDBJ whole genome shotgun (WGS) entry which is preliminary data.</text>
</comment>
<reference evidence="3" key="1">
    <citation type="submission" date="2021-02" db="EMBL/GenBank/DDBJ databases">
        <authorList>
            <person name="Nowell W R."/>
        </authorList>
    </citation>
    <scope>NUCLEOTIDE SEQUENCE</scope>
</reference>
<feature type="transmembrane region" description="Helical" evidence="1">
    <location>
        <begin position="144"/>
        <end position="163"/>
    </location>
</feature>
<feature type="transmembrane region" description="Helical" evidence="1">
    <location>
        <begin position="114"/>
        <end position="138"/>
    </location>
</feature>
<evidence type="ECO:0000313" key="3">
    <source>
        <dbReference type="EMBL" id="CAF0837556.1"/>
    </source>
</evidence>
<dbReference type="EMBL" id="CAJNOR010000200">
    <property type="protein sequence ID" value="CAF0837556.1"/>
    <property type="molecule type" value="Genomic_DNA"/>
</dbReference>
<dbReference type="AlphaFoldDB" id="A0A813VF85"/>
<dbReference type="Pfam" id="PF00892">
    <property type="entry name" value="EamA"/>
    <property type="match status" value="1"/>
</dbReference>
<gene>
    <name evidence="3" type="ORF">XAT740_LOCUS4793</name>
</gene>
<dbReference type="PANTHER" id="PTHR22911">
    <property type="entry name" value="ACYL-MALONYL CONDENSING ENZYME-RELATED"/>
    <property type="match status" value="1"/>
</dbReference>
<evidence type="ECO:0000313" key="4">
    <source>
        <dbReference type="Proteomes" id="UP000663828"/>
    </source>
</evidence>
<feature type="transmembrane region" description="Helical" evidence="1">
    <location>
        <begin position="330"/>
        <end position="353"/>
    </location>
</feature>
<sequence>MSLMKEDVLCEKQYEDSSLSAKIPNEPSIFLPPAISTLSINDPPVDKISFSRQFSGVFYTLISSLLFTCATFFIKQLGIDLLDALLLRFILQTLGTFSYVRYKHYPVFLGNPTQILLQLLCCATGAMGLFLFFIAVRYVELSDVTTLSYTRVVWTVVFSMILYRERPTWSTLTALPLTLLGVVCVAQPTFLFASKMVSSDSKYRFLGLALSITTAFTSTTNVLTYKQLVCTSNDIKPSVLNFQYCFTTLILLFINQIYKKYILYTGLTWSILLSWRFILTSVISLAIILVNILTQKAIKREHPAVYSLLTSADIIFALMLQNIFTPKRSNSFALLGSALVIISVLIIGLTKIINERSSHKRSELINTKVTVKDFEDKTEKC</sequence>
<feature type="transmembrane region" description="Helical" evidence="1">
    <location>
        <begin position="57"/>
        <end position="79"/>
    </location>
</feature>
<feature type="transmembrane region" description="Helical" evidence="1">
    <location>
        <begin position="85"/>
        <end position="102"/>
    </location>
</feature>
<feature type="transmembrane region" description="Helical" evidence="1">
    <location>
        <begin position="237"/>
        <end position="258"/>
    </location>
</feature>
<protein>
    <recommendedName>
        <fullName evidence="2">EamA domain-containing protein</fullName>
    </recommendedName>
</protein>
<feature type="transmembrane region" description="Helical" evidence="1">
    <location>
        <begin position="205"/>
        <end position="225"/>
    </location>
</feature>
<keyword evidence="1" id="KW-0472">Membrane</keyword>
<feature type="transmembrane region" description="Helical" evidence="1">
    <location>
        <begin position="305"/>
        <end position="324"/>
    </location>
</feature>
<evidence type="ECO:0000256" key="1">
    <source>
        <dbReference type="SAM" id="Phobius"/>
    </source>
</evidence>
<keyword evidence="1" id="KW-1133">Transmembrane helix</keyword>
<organism evidence="3 4">
    <name type="scientific">Adineta ricciae</name>
    <name type="common">Rotifer</name>
    <dbReference type="NCBI Taxonomy" id="249248"/>
    <lineage>
        <taxon>Eukaryota</taxon>
        <taxon>Metazoa</taxon>
        <taxon>Spiralia</taxon>
        <taxon>Gnathifera</taxon>
        <taxon>Rotifera</taxon>
        <taxon>Eurotatoria</taxon>
        <taxon>Bdelloidea</taxon>
        <taxon>Adinetida</taxon>
        <taxon>Adinetidae</taxon>
        <taxon>Adineta</taxon>
    </lineage>
</organism>
<keyword evidence="1" id="KW-0812">Transmembrane</keyword>
<feature type="transmembrane region" description="Helical" evidence="1">
    <location>
        <begin position="175"/>
        <end position="193"/>
    </location>
</feature>
<dbReference type="InterPro" id="IPR037185">
    <property type="entry name" value="EmrE-like"/>
</dbReference>
<feature type="transmembrane region" description="Helical" evidence="1">
    <location>
        <begin position="270"/>
        <end position="293"/>
    </location>
</feature>
<evidence type="ECO:0000259" key="2">
    <source>
        <dbReference type="Pfam" id="PF00892"/>
    </source>
</evidence>
<accession>A0A813VF85</accession>
<dbReference type="SUPFAM" id="SSF103481">
    <property type="entry name" value="Multidrug resistance efflux transporter EmrE"/>
    <property type="match status" value="1"/>
</dbReference>
<name>A0A813VF85_ADIRI</name>